<accession>A0A422PZI0</accession>
<gene>
    <name evidence="1" type="ORF">Tco025E_02901</name>
</gene>
<comment type="caution">
    <text evidence="1">The sequence shown here is derived from an EMBL/GenBank/DDBJ whole genome shotgun (WGS) entry which is preliminary data.</text>
</comment>
<keyword evidence="2" id="KW-1185">Reference proteome</keyword>
<sequence>MHKYFSFPSAFPFSLPHSSSSLLLIDSSCCSIIDLYMLRVAARCLLWRPAAIQHLPDFGSKEAPRKLEDTQRQYRPLSLKARQALAEKSDEVQYHVITQVLGLGSASILFLPAPS</sequence>
<protein>
    <submittedName>
        <fullName evidence="1">Pseudouridylate synthase-like protein</fullName>
    </submittedName>
</protein>
<name>A0A422PZI0_9TRYP</name>
<reference evidence="1 2" key="1">
    <citation type="journal article" date="2018" name="BMC Genomics">
        <title>Genomic comparison of Trypanosoma conorhini and Trypanosoma rangeli to Trypanosoma cruzi strains of high and low virulence.</title>
        <authorList>
            <person name="Bradwell K.R."/>
            <person name="Koparde V.N."/>
            <person name="Matveyev A.V."/>
            <person name="Serrano M.G."/>
            <person name="Alves J.M."/>
            <person name="Parikh H."/>
            <person name="Huang B."/>
            <person name="Lee V."/>
            <person name="Espinosa-Alvarez O."/>
            <person name="Ortiz P.A."/>
            <person name="Costa-Martins A.G."/>
            <person name="Teixeira M.M."/>
            <person name="Buck G.A."/>
        </authorList>
    </citation>
    <scope>NUCLEOTIDE SEQUENCE [LARGE SCALE GENOMIC DNA]</scope>
    <source>
        <strain evidence="1 2">025E</strain>
    </source>
</reference>
<proteinExistence type="predicted"/>
<evidence type="ECO:0000313" key="1">
    <source>
        <dbReference type="EMBL" id="RNF23153.1"/>
    </source>
</evidence>
<dbReference type="RefSeq" id="XP_029230063.1">
    <property type="nucleotide sequence ID" value="XM_029369824.1"/>
</dbReference>
<dbReference type="AlphaFoldDB" id="A0A422PZI0"/>
<dbReference type="GeneID" id="40316512"/>
<dbReference type="Proteomes" id="UP000284403">
    <property type="component" value="Unassembled WGS sequence"/>
</dbReference>
<dbReference type="EMBL" id="MKKU01000124">
    <property type="protein sequence ID" value="RNF23153.1"/>
    <property type="molecule type" value="Genomic_DNA"/>
</dbReference>
<organism evidence="1 2">
    <name type="scientific">Trypanosoma conorhini</name>
    <dbReference type="NCBI Taxonomy" id="83891"/>
    <lineage>
        <taxon>Eukaryota</taxon>
        <taxon>Discoba</taxon>
        <taxon>Euglenozoa</taxon>
        <taxon>Kinetoplastea</taxon>
        <taxon>Metakinetoplastina</taxon>
        <taxon>Trypanosomatida</taxon>
        <taxon>Trypanosomatidae</taxon>
        <taxon>Trypanosoma</taxon>
    </lineage>
</organism>
<evidence type="ECO:0000313" key="2">
    <source>
        <dbReference type="Proteomes" id="UP000284403"/>
    </source>
</evidence>